<evidence type="ECO:0000256" key="3">
    <source>
        <dbReference type="SAM" id="SignalP"/>
    </source>
</evidence>
<dbReference type="Proteomes" id="UP000475862">
    <property type="component" value="Unassembled WGS sequence"/>
</dbReference>
<keyword evidence="2" id="KW-1133">Transmembrane helix</keyword>
<evidence type="ECO:0000256" key="1">
    <source>
        <dbReference type="SAM" id="MobiDB-lite"/>
    </source>
</evidence>
<evidence type="ECO:0000313" key="5">
    <source>
        <dbReference type="Proteomes" id="UP000475862"/>
    </source>
</evidence>
<evidence type="ECO:0008006" key="6">
    <source>
        <dbReference type="Google" id="ProtNLM"/>
    </source>
</evidence>
<gene>
    <name evidence="4" type="ORF">AGLY_013275</name>
</gene>
<dbReference type="GO" id="GO:0016020">
    <property type="term" value="C:membrane"/>
    <property type="evidence" value="ECO:0007669"/>
    <property type="project" value="TreeGrafter"/>
</dbReference>
<keyword evidence="2" id="KW-0472">Membrane</keyword>
<dbReference type="PANTHER" id="PTHR21879">
    <property type="entry name" value="FI03362P-RELATED-RELATED"/>
    <property type="match status" value="1"/>
</dbReference>
<feature type="chain" id="PRO_5026243217" description="Osiris 6" evidence="3">
    <location>
        <begin position="22"/>
        <end position="323"/>
    </location>
</feature>
<keyword evidence="3" id="KW-0732">Signal</keyword>
<evidence type="ECO:0000313" key="4">
    <source>
        <dbReference type="EMBL" id="KAE9526627.1"/>
    </source>
</evidence>
<feature type="transmembrane region" description="Helical" evidence="2">
    <location>
        <begin position="199"/>
        <end position="219"/>
    </location>
</feature>
<feature type="region of interest" description="Disordered" evidence="1">
    <location>
        <begin position="248"/>
        <end position="295"/>
    </location>
</feature>
<keyword evidence="5" id="KW-1185">Reference proteome</keyword>
<reference evidence="4 5" key="1">
    <citation type="submission" date="2019-08" db="EMBL/GenBank/DDBJ databases">
        <title>The genome of the soybean aphid Biotype 1, its phylome, world population structure and adaptation to the North American continent.</title>
        <authorList>
            <person name="Giordano R."/>
            <person name="Donthu R.K."/>
            <person name="Hernandez A.G."/>
            <person name="Wright C.L."/>
            <person name="Zimin A.V."/>
        </authorList>
    </citation>
    <scope>NUCLEOTIDE SEQUENCE [LARGE SCALE GENOMIC DNA]</scope>
    <source>
        <tissue evidence="4">Whole aphids</tissue>
    </source>
</reference>
<protein>
    <recommendedName>
        <fullName evidence="6">Osiris 6</fullName>
    </recommendedName>
</protein>
<dbReference type="Pfam" id="PF07898">
    <property type="entry name" value="DUF1676"/>
    <property type="match status" value="1"/>
</dbReference>
<name>A0A6G0T611_APHGL</name>
<accession>A0A6G0T611</accession>
<evidence type="ECO:0000256" key="2">
    <source>
        <dbReference type="SAM" id="Phobius"/>
    </source>
</evidence>
<keyword evidence="2" id="KW-0812">Transmembrane</keyword>
<dbReference type="OrthoDB" id="8179503at2759"/>
<proteinExistence type="predicted"/>
<dbReference type="AlphaFoldDB" id="A0A6G0T611"/>
<feature type="transmembrane region" description="Helical" evidence="2">
    <location>
        <begin position="170"/>
        <end position="192"/>
    </location>
</feature>
<sequence length="323" mass="35731">MSFAFKFGLVVLSACVCLASADPIPAAAAKQDDGCAGNQDSFACAQMQFYRSARAFFDQDKVDLLGGLSLVKTEKKGRSLSETSEDVNNVENAKDANDRETALEDFTMHKVMRFFQERTLHWNLSPIVTEVSETARSVADQIPTQFKTKISNYIEEGRGMLKKKKFLKHLIPLLIALKVKLSAFVVIAYVVIALIAKKALLASVISLLVSGFIGIRKLLAAQHHVPHHEVVSSVSRHTPDTAATVAAPQAVTAHPAPDGTAMEEDTMPTDRTPTTLAKPWPTVDKNQLPDRDYGKSENVSRNYNIFTTYYHRHKTHTRAHIIL</sequence>
<feature type="signal peptide" evidence="3">
    <location>
        <begin position="1"/>
        <end position="21"/>
    </location>
</feature>
<dbReference type="PANTHER" id="PTHR21879:SF18">
    <property type="entry name" value="LD17368P"/>
    <property type="match status" value="1"/>
</dbReference>
<comment type="caution">
    <text evidence="4">The sequence shown here is derived from an EMBL/GenBank/DDBJ whole genome shotgun (WGS) entry which is preliminary data.</text>
</comment>
<dbReference type="EMBL" id="VYZN01000054">
    <property type="protein sequence ID" value="KAE9526627.1"/>
    <property type="molecule type" value="Genomic_DNA"/>
</dbReference>
<organism evidence="4 5">
    <name type="scientific">Aphis glycines</name>
    <name type="common">Soybean aphid</name>
    <dbReference type="NCBI Taxonomy" id="307491"/>
    <lineage>
        <taxon>Eukaryota</taxon>
        <taxon>Metazoa</taxon>
        <taxon>Ecdysozoa</taxon>
        <taxon>Arthropoda</taxon>
        <taxon>Hexapoda</taxon>
        <taxon>Insecta</taxon>
        <taxon>Pterygota</taxon>
        <taxon>Neoptera</taxon>
        <taxon>Paraneoptera</taxon>
        <taxon>Hemiptera</taxon>
        <taxon>Sternorrhyncha</taxon>
        <taxon>Aphidomorpha</taxon>
        <taxon>Aphidoidea</taxon>
        <taxon>Aphididae</taxon>
        <taxon>Aphidini</taxon>
        <taxon>Aphis</taxon>
        <taxon>Aphis</taxon>
    </lineage>
</organism>
<dbReference type="InterPro" id="IPR012464">
    <property type="entry name" value="DUF1676"/>
</dbReference>
<feature type="compositionally biased region" description="Low complexity" evidence="1">
    <location>
        <begin position="248"/>
        <end position="257"/>
    </location>
</feature>